<dbReference type="AlphaFoldDB" id="A0A6N6JHP0"/>
<sequence length="569" mass="60986">MSRTHSNVAYQVMWNRLISVVEEQAQALVRTAFSTSVREAGDLSAGVYDTHGNMLAQAVTGTPGHVNAMADAVAHFIRRIGRQNIFEGDIYITNDPWEGTGHLHDITMVTPSFRGGMLVGFFACTAHIVDIGGRGFGADAASVYEEGLYIPIMKFAAGGQVDQTLVRIIRGNVREPDQLIGDIYALATCNEIGHRRLTDMMEEFALDDLDDIANYILENSCRATLERIANLPQTEATGEMTVDGFSAPITLKVKLTIKEDRIISDFAGSSGVDKKGINCPLVYAKAYACYALKCAIAPDIPNNAASLAPFEITAPENTIINALHPAPVALRHIIGHFVPDTVYNALDKILPGIVPAEGAGCLCNFQVSLRPRTDKPAPADAVRSEVLTFNSGGSGARPDYDGLNATAFPSGVMTMPIEATEHAGPVIIWRKELRQNSGGAGKQRGGLGQYMEVGARDGHEFDIQAMFDRIDHPARGRRGGHHGAPTTIEQDDGTPMNGKGKQFVPHGRRVMMAFPGGAGYGDPADRPVESIKRDLARGYISAEAAAAEYGLSDADIAEVAEAVARGEAI</sequence>
<dbReference type="GO" id="GO:0006749">
    <property type="term" value="P:glutathione metabolic process"/>
    <property type="evidence" value="ECO:0007669"/>
    <property type="project" value="TreeGrafter"/>
</dbReference>
<protein>
    <submittedName>
        <fullName evidence="3">N-methylhydantoinase B</fullName>
    </submittedName>
</protein>
<dbReference type="InterPro" id="IPR003692">
    <property type="entry name" value="Hydantoinase_B"/>
</dbReference>
<accession>A0A6N6JHP0</accession>
<name>A0A6N6JHP0_9RHOB</name>
<evidence type="ECO:0000313" key="3">
    <source>
        <dbReference type="EMBL" id="GFE64798.1"/>
    </source>
</evidence>
<evidence type="ECO:0000313" key="4">
    <source>
        <dbReference type="Proteomes" id="UP000436822"/>
    </source>
</evidence>
<feature type="domain" description="Hydantoinase B/oxoprolinase" evidence="2">
    <location>
        <begin position="8"/>
        <end position="523"/>
    </location>
</feature>
<dbReference type="GO" id="GO:0017168">
    <property type="term" value="F:5-oxoprolinase (ATP-hydrolyzing) activity"/>
    <property type="evidence" value="ECO:0007669"/>
    <property type="project" value="TreeGrafter"/>
</dbReference>
<reference evidence="3 4" key="1">
    <citation type="submission" date="2019-12" db="EMBL/GenBank/DDBJ databases">
        <title>Litoreibacter badius sp. nov., a novel bacteriochlorophyll a-containing bacterium in the genus Litoreibacter.</title>
        <authorList>
            <person name="Kanamuro M."/>
            <person name="Takabe Y."/>
            <person name="Mori K."/>
            <person name="Takaichi S."/>
            <person name="Hanada S."/>
        </authorList>
    </citation>
    <scope>NUCLEOTIDE SEQUENCE [LARGE SCALE GENOMIC DNA]</scope>
    <source>
        <strain evidence="3 4">K6</strain>
    </source>
</reference>
<dbReference type="Pfam" id="PF02538">
    <property type="entry name" value="Hydantoinase_B"/>
    <property type="match status" value="1"/>
</dbReference>
<comment type="caution">
    <text evidence="3">The sequence shown here is derived from an EMBL/GenBank/DDBJ whole genome shotgun (WGS) entry which is preliminary data.</text>
</comment>
<evidence type="ECO:0000256" key="1">
    <source>
        <dbReference type="SAM" id="MobiDB-lite"/>
    </source>
</evidence>
<proteinExistence type="predicted"/>
<gene>
    <name evidence="3" type="ORF">KIN_18720</name>
</gene>
<feature type="region of interest" description="Disordered" evidence="1">
    <location>
        <begin position="475"/>
        <end position="498"/>
    </location>
</feature>
<dbReference type="PANTHER" id="PTHR11365:SF23">
    <property type="entry name" value="HYPOTHETICAL 5-OXOPROLINASE (EUROFUNG)-RELATED"/>
    <property type="match status" value="1"/>
</dbReference>
<keyword evidence="4" id="KW-1185">Reference proteome</keyword>
<dbReference type="EMBL" id="BLJE01000002">
    <property type="protein sequence ID" value="GFE64798.1"/>
    <property type="molecule type" value="Genomic_DNA"/>
</dbReference>
<organism evidence="3 4">
    <name type="scientific">Litoreibacter roseus</name>
    <dbReference type="NCBI Taxonomy" id="2601869"/>
    <lineage>
        <taxon>Bacteria</taxon>
        <taxon>Pseudomonadati</taxon>
        <taxon>Pseudomonadota</taxon>
        <taxon>Alphaproteobacteria</taxon>
        <taxon>Rhodobacterales</taxon>
        <taxon>Roseobacteraceae</taxon>
        <taxon>Litoreibacter</taxon>
    </lineage>
</organism>
<evidence type="ECO:0000259" key="2">
    <source>
        <dbReference type="Pfam" id="PF02538"/>
    </source>
</evidence>
<dbReference type="InterPro" id="IPR045079">
    <property type="entry name" value="Oxoprolinase-like"/>
</dbReference>
<dbReference type="OrthoDB" id="9761586at2"/>
<dbReference type="RefSeq" id="WP_159806260.1">
    <property type="nucleotide sequence ID" value="NZ_BLJE01000002.1"/>
</dbReference>
<dbReference type="GO" id="GO:0005829">
    <property type="term" value="C:cytosol"/>
    <property type="evidence" value="ECO:0007669"/>
    <property type="project" value="TreeGrafter"/>
</dbReference>
<dbReference type="Proteomes" id="UP000436822">
    <property type="component" value="Unassembled WGS sequence"/>
</dbReference>
<dbReference type="PANTHER" id="PTHR11365">
    <property type="entry name" value="5-OXOPROLINASE RELATED"/>
    <property type="match status" value="1"/>
</dbReference>